<dbReference type="SUPFAM" id="SSF54373">
    <property type="entry name" value="FAD-linked reductases, C-terminal domain"/>
    <property type="match status" value="1"/>
</dbReference>
<evidence type="ECO:0000256" key="1">
    <source>
        <dbReference type="ARBA" id="ARBA00023002"/>
    </source>
</evidence>
<dbReference type="InterPro" id="IPR036188">
    <property type="entry name" value="FAD/NAD-bd_sf"/>
</dbReference>
<proteinExistence type="predicted"/>
<accession>A0ABW3G0J2</accession>
<dbReference type="Gene3D" id="3.30.9.10">
    <property type="entry name" value="D-Amino Acid Oxidase, subunit A, domain 2"/>
    <property type="match status" value="1"/>
</dbReference>
<dbReference type="GO" id="GO:0016491">
    <property type="term" value="F:oxidoreductase activity"/>
    <property type="evidence" value="ECO:0007669"/>
    <property type="project" value="UniProtKB-KW"/>
</dbReference>
<evidence type="ECO:0000259" key="2">
    <source>
        <dbReference type="Pfam" id="PF01266"/>
    </source>
</evidence>
<keyword evidence="1 3" id="KW-0560">Oxidoreductase</keyword>
<organism evidence="3 4">
    <name type="scientific">Saccharopolyspora rosea</name>
    <dbReference type="NCBI Taxonomy" id="524884"/>
    <lineage>
        <taxon>Bacteria</taxon>
        <taxon>Bacillati</taxon>
        <taxon>Actinomycetota</taxon>
        <taxon>Actinomycetes</taxon>
        <taxon>Pseudonocardiales</taxon>
        <taxon>Pseudonocardiaceae</taxon>
        <taxon>Saccharopolyspora</taxon>
    </lineage>
</organism>
<dbReference type="SUPFAM" id="SSF51971">
    <property type="entry name" value="Nucleotide-binding domain"/>
    <property type="match status" value="1"/>
</dbReference>
<dbReference type="InterPro" id="IPR006076">
    <property type="entry name" value="FAD-dep_OxRdtase"/>
</dbReference>
<protein>
    <submittedName>
        <fullName evidence="3">NAD(P)/FAD-dependent oxidoreductase</fullName>
        <ecNumber evidence="3">1.-.-.-</ecNumber>
    </submittedName>
</protein>
<dbReference type="EC" id="1.-.-.-" evidence="3"/>
<name>A0ABW3G0J2_9PSEU</name>
<evidence type="ECO:0000313" key="4">
    <source>
        <dbReference type="Proteomes" id="UP001597018"/>
    </source>
</evidence>
<dbReference type="Proteomes" id="UP001597018">
    <property type="component" value="Unassembled WGS sequence"/>
</dbReference>
<dbReference type="PANTHER" id="PTHR13847:SF289">
    <property type="entry name" value="GLYCINE OXIDASE"/>
    <property type="match status" value="1"/>
</dbReference>
<keyword evidence="4" id="KW-1185">Reference proteome</keyword>
<reference evidence="4" key="1">
    <citation type="journal article" date="2019" name="Int. J. Syst. Evol. Microbiol.">
        <title>The Global Catalogue of Microorganisms (GCM) 10K type strain sequencing project: providing services to taxonomists for standard genome sequencing and annotation.</title>
        <authorList>
            <consortium name="The Broad Institute Genomics Platform"/>
            <consortium name="The Broad Institute Genome Sequencing Center for Infectious Disease"/>
            <person name="Wu L."/>
            <person name="Ma J."/>
        </authorList>
    </citation>
    <scope>NUCLEOTIDE SEQUENCE [LARGE SCALE GENOMIC DNA]</scope>
    <source>
        <strain evidence="4">CCUG 56401</strain>
    </source>
</reference>
<evidence type="ECO:0000313" key="3">
    <source>
        <dbReference type="EMBL" id="MFD0923025.1"/>
    </source>
</evidence>
<feature type="domain" description="FAD dependent oxidoreductase" evidence="2">
    <location>
        <begin position="47"/>
        <end position="444"/>
    </location>
</feature>
<comment type="caution">
    <text evidence="3">The sequence shown here is derived from an EMBL/GenBank/DDBJ whole genome shotgun (WGS) entry which is preliminary data.</text>
</comment>
<gene>
    <name evidence="3" type="ORF">ACFQ16_25045</name>
</gene>
<dbReference type="PRINTS" id="PR00419">
    <property type="entry name" value="ADXRDTASE"/>
</dbReference>
<sequence length="461" mass="48774">MDSGQTARCVLCGSDTSAPRCAGACSSSRATQEESMREDGIVGAPRRVVVVGAGVVGLSTAWFLQEHGVEVTVVDRRDVASGASWGNAGYVAPGFSVPLPEPAVLRYGLRALLDRDAPLSVPASPDLGLWSFLLRFAAHCTTRSWSRSMRALAAVNEEALEAFDALRGVAEPPRPTTVTVAFEQAADADGLRREFEMMRRCGQDVDVTEPPVSTVEVPQLSARIGAVLRVAGQRFVAPGEFTRALADAVVARGGTIRRGFDVVGLSPGTGGAGRPGGRTAGDVVVKSRDGHRMSADEVVLATGAWLSRLAGPLGVRVPVRAGRGYSFTVPTREPVPGPIYLPGVRVACTPYQDGLRVAGTMEFRDPDAPVDTRRIEAIVRSARPLLSGVRWDERSDEWGGPRPVTPDGLPLVGRTRMAGVHVAGGHGMWGLTLGPVTGRLLAERIATGKTPDALRPFDPLR</sequence>
<dbReference type="EMBL" id="JBHTIW010000027">
    <property type="protein sequence ID" value="MFD0923025.1"/>
    <property type="molecule type" value="Genomic_DNA"/>
</dbReference>
<dbReference type="Gene3D" id="3.50.50.60">
    <property type="entry name" value="FAD/NAD(P)-binding domain"/>
    <property type="match status" value="2"/>
</dbReference>
<dbReference type="Pfam" id="PF01266">
    <property type="entry name" value="DAO"/>
    <property type="match status" value="1"/>
</dbReference>
<dbReference type="RefSeq" id="WP_345601206.1">
    <property type="nucleotide sequence ID" value="NZ_BAABLT010000030.1"/>
</dbReference>
<dbReference type="PANTHER" id="PTHR13847">
    <property type="entry name" value="SARCOSINE DEHYDROGENASE-RELATED"/>
    <property type="match status" value="1"/>
</dbReference>